<dbReference type="InterPro" id="IPR052667">
    <property type="entry name" value="E3_ubiquitin-ligase_RING"/>
</dbReference>
<dbReference type="SMART" id="SM00184">
    <property type="entry name" value="RING"/>
    <property type="match status" value="1"/>
</dbReference>
<dbReference type="GO" id="GO:0008270">
    <property type="term" value="F:zinc ion binding"/>
    <property type="evidence" value="ECO:0007669"/>
    <property type="project" value="UniProtKB-KW"/>
</dbReference>
<dbReference type="AlphaFoldDB" id="A0A9C6X676"/>
<evidence type="ECO:0000313" key="7">
    <source>
        <dbReference type="Proteomes" id="UP000504606"/>
    </source>
</evidence>
<dbReference type="RefSeq" id="XP_052129919.1">
    <property type="nucleotide sequence ID" value="XM_052273959.1"/>
</dbReference>
<dbReference type="InterPro" id="IPR013083">
    <property type="entry name" value="Znf_RING/FYVE/PHD"/>
</dbReference>
<dbReference type="Gene3D" id="3.30.40.10">
    <property type="entry name" value="Zinc/RING finger domain, C3HC4 (zinc finger)"/>
    <property type="match status" value="1"/>
</dbReference>
<evidence type="ECO:0000256" key="3">
    <source>
        <dbReference type="ARBA" id="ARBA00022833"/>
    </source>
</evidence>
<reference evidence="8 9" key="1">
    <citation type="submission" date="2025-04" db="UniProtKB">
        <authorList>
            <consortium name="RefSeq"/>
        </authorList>
    </citation>
    <scope>IDENTIFICATION</scope>
    <source>
        <tissue evidence="8 9">Whole organism</tissue>
    </source>
</reference>
<keyword evidence="2 4" id="KW-0863">Zinc-finger</keyword>
<protein>
    <submittedName>
        <fullName evidence="8 9">Uncharacterized protein LOC113214304</fullName>
    </submittedName>
</protein>
<dbReference type="RefSeq" id="XP_052129918.1">
    <property type="nucleotide sequence ID" value="XM_052273958.1"/>
</dbReference>
<organism evidence="7 10">
    <name type="scientific">Frankliniella occidentalis</name>
    <name type="common">Western flower thrips</name>
    <name type="synonym">Euthrips occidentalis</name>
    <dbReference type="NCBI Taxonomy" id="133901"/>
    <lineage>
        <taxon>Eukaryota</taxon>
        <taxon>Metazoa</taxon>
        <taxon>Ecdysozoa</taxon>
        <taxon>Arthropoda</taxon>
        <taxon>Hexapoda</taxon>
        <taxon>Insecta</taxon>
        <taxon>Pterygota</taxon>
        <taxon>Neoptera</taxon>
        <taxon>Paraneoptera</taxon>
        <taxon>Thysanoptera</taxon>
        <taxon>Terebrantia</taxon>
        <taxon>Thripoidea</taxon>
        <taxon>Thripidae</taxon>
        <taxon>Frankliniella</taxon>
    </lineage>
</organism>
<keyword evidence="1" id="KW-0479">Metal-binding</keyword>
<keyword evidence="5" id="KW-0175">Coiled coil</keyword>
<dbReference type="Gene3D" id="3.80.10.10">
    <property type="entry name" value="Ribonuclease Inhibitor"/>
    <property type="match status" value="1"/>
</dbReference>
<evidence type="ECO:0000259" key="6">
    <source>
        <dbReference type="PROSITE" id="PS50089"/>
    </source>
</evidence>
<sequence length="477" mass="53108">MALVCDVCLDHFDLNYHRPKVLPCGHTICSTCVLHPALGRKCPVCRKDLATDPNGFPDNILAIRMLEDGGAQHDNEAVATDANLQQLQRGVEVGRKVVQLLRQVVPMTVESLNNYVESTVAQLRQMEEALDRLQLQVAAGEESAPRRPVAVAVKQLQTVAHLEDSLRILSASKVSVVAEEAEASWQASVQLGPFDSICRLLLLQLRADGQLQKAGAAEPATPAAYIGPPKVSVLRFIDTDYDDEDNLEVESILRDRRRWKNARILANLYGANAEELLQALTPHLHIEELEYSKIAEPRVLEEVQKITSLKKLIVSCDRGLGDYPDLPLHLEELYISSPSESQLRCLQRMPRLRTLEVLNYFGPAISFPPSQHGGLLWLGVTFISDYKATMLSLIHAHASSLQELQICCFLIESTDTFFPILGQNLAECGLQALRRLILHPCLPDDHTDDDCLLRRQTIRSFLPTVDVLCTDCHSSVL</sequence>
<dbReference type="RefSeq" id="XP_052129920.1">
    <property type="nucleotide sequence ID" value="XM_052273960.1"/>
</dbReference>
<dbReference type="KEGG" id="foc:113214304"/>
<dbReference type="OrthoDB" id="784962at2759"/>
<dbReference type="SUPFAM" id="SSF57850">
    <property type="entry name" value="RING/U-box"/>
    <property type="match status" value="1"/>
</dbReference>
<evidence type="ECO:0000313" key="8">
    <source>
        <dbReference type="RefSeq" id="XP_052129918.1"/>
    </source>
</evidence>
<gene>
    <name evidence="8 9 10" type="primary">LOC113214304</name>
</gene>
<evidence type="ECO:0000256" key="1">
    <source>
        <dbReference type="ARBA" id="ARBA00022723"/>
    </source>
</evidence>
<dbReference type="PROSITE" id="PS50089">
    <property type="entry name" value="ZF_RING_2"/>
    <property type="match status" value="1"/>
</dbReference>
<keyword evidence="3" id="KW-0862">Zinc</keyword>
<dbReference type="GeneID" id="113214304"/>
<dbReference type="Proteomes" id="UP000504606">
    <property type="component" value="Unplaced"/>
</dbReference>
<feature type="coiled-coil region" evidence="5">
    <location>
        <begin position="109"/>
        <end position="143"/>
    </location>
</feature>
<evidence type="ECO:0000256" key="2">
    <source>
        <dbReference type="ARBA" id="ARBA00022771"/>
    </source>
</evidence>
<dbReference type="InterPro" id="IPR001841">
    <property type="entry name" value="Znf_RING"/>
</dbReference>
<dbReference type="InterPro" id="IPR032675">
    <property type="entry name" value="LRR_dom_sf"/>
</dbReference>
<name>A0A9C6X676_FRAOC</name>
<dbReference type="InterPro" id="IPR017907">
    <property type="entry name" value="Znf_RING_CS"/>
</dbReference>
<evidence type="ECO:0000256" key="5">
    <source>
        <dbReference type="SAM" id="Coils"/>
    </source>
</evidence>
<dbReference type="PANTHER" id="PTHR47156:SF10">
    <property type="entry name" value="E3 UBIQUITIN-PROTEIN LIGASE TRIM-21-RELATED"/>
    <property type="match status" value="1"/>
</dbReference>
<dbReference type="Pfam" id="PF14634">
    <property type="entry name" value="zf-RING_5"/>
    <property type="match status" value="1"/>
</dbReference>
<evidence type="ECO:0000313" key="10">
    <source>
        <dbReference type="RefSeq" id="XP_052129920.1"/>
    </source>
</evidence>
<keyword evidence="7" id="KW-1185">Reference proteome</keyword>
<evidence type="ECO:0000256" key="4">
    <source>
        <dbReference type="PROSITE-ProRule" id="PRU00175"/>
    </source>
</evidence>
<feature type="domain" description="RING-type" evidence="6">
    <location>
        <begin position="5"/>
        <end position="46"/>
    </location>
</feature>
<accession>A0A9C6X676</accession>
<proteinExistence type="predicted"/>
<dbReference type="SUPFAM" id="SSF52058">
    <property type="entry name" value="L domain-like"/>
    <property type="match status" value="1"/>
</dbReference>
<evidence type="ECO:0000313" key="9">
    <source>
        <dbReference type="RefSeq" id="XP_052129919.1"/>
    </source>
</evidence>
<dbReference type="PANTHER" id="PTHR47156">
    <property type="entry name" value="PROTEIN CBG20824"/>
    <property type="match status" value="1"/>
</dbReference>
<dbReference type="PROSITE" id="PS00518">
    <property type="entry name" value="ZF_RING_1"/>
    <property type="match status" value="1"/>
</dbReference>